<keyword evidence="3" id="KW-1185">Reference proteome</keyword>
<proteinExistence type="predicted"/>
<evidence type="ECO:0000313" key="3">
    <source>
        <dbReference type="Proteomes" id="UP001500994"/>
    </source>
</evidence>
<name>A0ABP6EY67_9ACTN</name>
<gene>
    <name evidence="2" type="ORF">GCM10009864_58960</name>
</gene>
<feature type="region of interest" description="Disordered" evidence="1">
    <location>
        <begin position="1"/>
        <end position="32"/>
    </location>
</feature>
<feature type="compositionally biased region" description="Gly residues" evidence="1">
    <location>
        <begin position="1"/>
        <end position="12"/>
    </location>
</feature>
<organism evidence="2 3">
    <name type="scientific">Streptomyces lunalinharesii</name>
    <dbReference type="NCBI Taxonomy" id="333384"/>
    <lineage>
        <taxon>Bacteria</taxon>
        <taxon>Bacillati</taxon>
        <taxon>Actinomycetota</taxon>
        <taxon>Actinomycetes</taxon>
        <taxon>Kitasatosporales</taxon>
        <taxon>Streptomycetaceae</taxon>
        <taxon>Streptomyces</taxon>
    </lineage>
</organism>
<evidence type="ECO:0000256" key="1">
    <source>
        <dbReference type="SAM" id="MobiDB-lite"/>
    </source>
</evidence>
<sequence length="99" mass="9795">MAGAGRGGCDGGGAEEADDERDGGQGGADTGVTTVEHGVPLCLLTGGRGASGVRVPARAAPAAACPTQLEAYAFVRSYNERRTGRSRGCVIASNGSLNT</sequence>
<comment type="caution">
    <text evidence="2">The sequence shown here is derived from an EMBL/GenBank/DDBJ whole genome shotgun (WGS) entry which is preliminary data.</text>
</comment>
<protein>
    <submittedName>
        <fullName evidence="2">Uncharacterized protein</fullName>
    </submittedName>
</protein>
<accession>A0ABP6EY67</accession>
<dbReference type="EMBL" id="BAAARK010000023">
    <property type="protein sequence ID" value="GAA2679073.1"/>
    <property type="molecule type" value="Genomic_DNA"/>
</dbReference>
<reference evidence="3" key="1">
    <citation type="journal article" date="2019" name="Int. J. Syst. Evol. Microbiol.">
        <title>The Global Catalogue of Microorganisms (GCM) 10K type strain sequencing project: providing services to taxonomists for standard genome sequencing and annotation.</title>
        <authorList>
            <consortium name="The Broad Institute Genomics Platform"/>
            <consortium name="The Broad Institute Genome Sequencing Center for Infectious Disease"/>
            <person name="Wu L."/>
            <person name="Ma J."/>
        </authorList>
    </citation>
    <scope>NUCLEOTIDE SEQUENCE [LARGE SCALE GENOMIC DNA]</scope>
    <source>
        <strain evidence="3">JCM 16374</strain>
    </source>
</reference>
<dbReference type="Proteomes" id="UP001500994">
    <property type="component" value="Unassembled WGS sequence"/>
</dbReference>
<evidence type="ECO:0000313" key="2">
    <source>
        <dbReference type="EMBL" id="GAA2679073.1"/>
    </source>
</evidence>